<dbReference type="PANTHER" id="PTHR45914">
    <property type="entry name" value="TRANSCRIPTION FACTOR HEC3-RELATED"/>
    <property type="match status" value="1"/>
</dbReference>
<feature type="compositionally biased region" description="Basic residues" evidence="3">
    <location>
        <begin position="106"/>
        <end position="116"/>
    </location>
</feature>
<protein>
    <submittedName>
        <fullName evidence="4">Uncharacterized protein</fullName>
    </submittedName>
</protein>
<feature type="region of interest" description="Disordered" evidence="3">
    <location>
        <begin position="28"/>
        <end position="74"/>
    </location>
</feature>
<dbReference type="GO" id="GO:0005634">
    <property type="term" value="C:nucleus"/>
    <property type="evidence" value="ECO:0007669"/>
    <property type="project" value="UniProtKB-SubCell"/>
</dbReference>
<proteinExistence type="predicted"/>
<accession>A0A5P1EFH3</accession>
<dbReference type="EMBL" id="CM007387">
    <property type="protein sequence ID" value="ONK64636.1"/>
    <property type="molecule type" value="Genomic_DNA"/>
</dbReference>
<dbReference type="PANTHER" id="PTHR45914:SF54">
    <property type="entry name" value="OS08G0471401 PROTEIN"/>
    <property type="match status" value="1"/>
</dbReference>
<dbReference type="InterPro" id="IPR045843">
    <property type="entry name" value="IND-like"/>
</dbReference>
<name>A0A5P1EFH3_ASPOF</name>
<dbReference type="GO" id="GO:0003700">
    <property type="term" value="F:DNA-binding transcription factor activity"/>
    <property type="evidence" value="ECO:0007669"/>
    <property type="project" value="InterPro"/>
</dbReference>
<gene>
    <name evidence="4" type="ORF">A4U43_C07F28230</name>
</gene>
<evidence type="ECO:0000313" key="5">
    <source>
        <dbReference type="Proteomes" id="UP000243459"/>
    </source>
</evidence>
<comment type="subcellular location">
    <subcellularLocation>
        <location evidence="1">Nucleus</location>
    </subcellularLocation>
</comment>
<evidence type="ECO:0000256" key="3">
    <source>
        <dbReference type="SAM" id="MobiDB-lite"/>
    </source>
</evidence>
<evidence type="ECO:0000313" key="4">
    <source>
        <dbReference type="EMBL" id="ONK64636.1"/>
    </source>
</evidence>
<keyword evidence="2" id="KW-0539">Nucleus</keyword>
<feature type="region of interest" description="Disordered" evidence="3">
    <location>
        <begin position="103"/>
        <end position="126"/>
    </location>
</feature>
<reference evidence="5" key="1">
    <citation type="journal article" date="2017" name="Nat. Commun.">
        <title>The asparagus genome sheds light on the origin and evolution of a young Y chromosome.</title>
        <authorList>
            <person name="Harkess A."/>
            <person name="Zhou J."/>
            <person name="Xu C."/>
            <person name="Bowers J.E."/>
            <person name="Van der Hulst R."/>
            <person name="Ayyampalayam S."/>
            <person name="Mercati F."/>
            <person name="Riccardi P."/>
            <person name="McKain M.R."/>
            <person name="Kakrana A."/>
            <person name="Tang H."/>
            <person name="Ray J."/>
            <person name="Groenendijk J."/>
            <person name="Arikit S."/>
            <person name="Mathioni S.M."/>
            <person name="Nakano M."/>
            <person name="Shan H."/>
            <person name="Telgmann-Rauber A."/>
            <person name="Kanno A."/>
            <person name="Yue Z."/>
            <person name="Chen H."/>
            <person name="Li W."/>
            <person name="Chen Y."/>
            <person name="Xu X."/>
            <person name="Zhang Y."/>
            <person name="Luo S."/>
            <person name="Chen H."/>
            <person name="Gao J."/>
            <person name="Mao Z."/>
            <person name="Pires J.C."/>
            <person name="Luo M."/>
            <person name="Kudrna D."/>
            <person name="Wing R.A."/>
            <person name="Meyers B.C."/>
            <person name="Yi K."/>
            <person name="Kong H."/>
            <person name="Lavrijsen P."/>
            <person name="Sunseri F."/>
            <person name="Falavigna A."/>
            <person name="Ye Y."/>
            <person name="Leebens-Mack J.H."/>
            <person name="Chen G."/>
        </authorList>
    </citation>
    <scope>NUCLEOTIDE SEQUENCE [LARGE SCALE GENOMIC DNA]</scope>
    <source>
        <strain evidence="5">cv. DH0086</strain>
    </source>
</reference>
<evidence type="ECO:0000256" key="1">
    <source>
        <dbReference type="ARBA" id="ARBA00004123"/>
    </source>
</evidence>
<organism evidence="4 5">
    <name type="scientific">Asparagus officinalis</name>
    <name type="common">Garden asparagus</name>
    <dbReference type="NCBI Taxonomy" id="4686"/>
    <lineage>
        <taxon>Eukaryota</taxon>
        <taxon>Viridiplantae</taxon>
        <taxon>Streptophyta</taxon>
        <taxon>Embryophyta</taxon>
        <taxon>Tracheophyta</taxon>
        <taxon>Spermatophyta</taxon>
        <taxon>Magnoliopsida</taxon>
        <taxon>Liliopsida</taxon>
        <taxon>Asparagales</taxon>
        <taxon>Asparagaceae</taxon>
        <taxon>Asparagoideae</taxon>
        <taxon>Asparagus</taxon>
    </lineage>
</organism>
<dbReference type="AlphaFoldDB" id="A0A5P1EFH3"/>
<dbReference type="Proteomes" id="UP000243459">
    <property type="component" value="Chromosome 7"/>
</dbReference>
<dbReference type="Gramene" id="ONK64636">
    <property type="protein sequence ID" value="ONK64636"/>
    <property type="gene ID" value="A4U43_C07F28230"/>
</dbReference>
<feature type="compositionally biased region" description="Polar residues" evidence="3">
    <location>
        <begin position="61"/>
        <end position="74"/>
    </location>
</feature>
<evidence type="ECO:0000256" key="2">
    <source>
        <dbReference type="ARBA" id="ARBA00023242"/>
    </source>
</evidence>
<keyword evidence="5" id="KW-1185">Reference proteome</keyword>
<sequence>MDVDFMNLSSEAQRDLMNMMIQMDKLSAAATSASADEYSSPEQTPPPPPAAPYAFPGSPHGSRSFTPSPAMSLPTVTVDNRASVSAMREMIFRIAAMAAASISTRVRARPKRRNVRISKDPQSVGG</sequence>